<protein>
    <submittedName>
        <fullName evidence="2">Helix-turn-helix domain-containing protein</fullName>
    </submittedName>
</protein>
<dbReference type="Gene3D" id="1.10.260.40">
    <property type="entry name" value="lambda repressor-like DNA-binding domains"/>
    <property type="match status" value="1"/>
</dbReference>
<name>A0ABW3KDI1_9GAMM</name>
<dbReference type="RefSeq" id="WP_379556798.1">
    <property type="nucleotide sequence ID" value="NZ_JBHTJS010000003.1"/>
</dbReference>
<keyword evidence="3" id="KW-1185">Reference proteome</keyword>
<dbReference type="InterPro" id="IPR001387">
    <property type="entry name" value="Cro/C1-type_HTH"/>
</dbReference>
<dbReference type="SUPFAM" id="SSF47413">
    <property type="entry name" value="lambda repressor-like DNA-binding domains"/>
    <property type="match status" value="1"/>
</dbReference>
<dbReference type="CDD" id="cd00093">
    <property type="entry name" value="HTH_XRE"/>
    <property type="match status" value="1"/>
</dbReference>
<dbReference type="EMBL" id="JBHTJS010000003">
    <property type="protein sequence ID" value="MFD1006872.1"/>
    <property type="molecule type" value="Genomic_DNA"/>
</dbReference>
<accession>A0ABW3KDI1</accession>
<evidence type="ECO:0000313" key="2">
    <source>
        <dbReference type="EMBL" id="MFD1006872.1"/>
    </source>
</evidence>
<feature type="domain" description="HTH cro/C1-type" evidence="1">
    <location>
        <begin position="10"/>
        <end position="65"/>
    </location>
</feature>
<evidence type="ECO:0000259" key="1">
    <source>
        <dbReference type="PROSITE" id="PS50943"/>
    </source>
</evidence>
<evidence type="ECO:0000313" key="3">
    <source>
        <dbReference type="Proteomes" id="UP001597048"/>
    </source>
</evidence>
<dbReference type="Pfam" id="PF13560">
    <property type="entry name" value="HTH_31"/>
    <property type="match status" value="1"/>
</dbReference>
<organism evidence="2 3">
    <name type="scientific">Oceanisphaera ostreae</name>
    <dbReference type="NCBI Taxonomy" id="914151"/>
    <lineage>
        <taxon>Bacteria</taxon>
        <taxon>Pseudomonadati</taxon>
        <taxon>Pseudomonadota</taxon>
        <taxon>Gammaproteobacteria</taxon>
        <taxon>Aeromonadales</taxon>
        <taxon>Aeromonadaceae</taxon>
        <taxon>Oceanisphaera</taxon>
    </lineage>
</organism>
<dbReference type="InterPro" id="IPR010982">
    <property type="entry name" value="Lambda_DNA-bd_dom_sf"/>
</dbReference>
<dbReference type="Proteomes" id="UP001597048">
    <property type="component" value="Unassembled WGS sequence"/>
</dbReference>
<comment type="caution">
    <text evidence="2">The sequence shown here is derived from an EMBL/GenBank/DDBJ whole genome shotgun (WGS) entry which is preliminary data.</text>
</comment>
<dbReference type="SMART" id="SM00530">
    <property type="entry name" value="HTH_XRE"/>
    <property type="match status" value="1"/>
</dbReference>
<gene>
    <name evidence="2" type="ORF">ACFQ1C_01675</name>
</gene>
<dbReference type="PROSITE" id="PS50943">
    <property type="entry name" value="HTH_CROC1"/>
    <property type="match status" value="1"/>
</dbReference>
<reference evidence="3" key="1">
    <citation type="journal article" date="2019" name="Int. J. Syst. Evol. Microbiol.">
        <title>The Global Catalogue of Microorganisms (GCM) 10K type strain sequencing project: providing services to taxonomists for standard genome sequencing and annotation.</title>
        <authorList>
            <consortium name="The Broad Institute Genomics Platform"/>
            <consortium name="The Broad Institute Genome Sequencing Center for Infectious Disease"/>
            <person name="Wu L."/>
            <person name="Ma J."/>
        </authorList>
    </citation>
    <scope>NUCLEOTIDE SEQUENCE [LARGE SCALE GENOMIC DNA]</scope>
    <source>
        <strain evidence="3">CCUG 60525</strain>
    </source>
</reference>
<proteinExistence type="predicted"/>
<sequence length="81" mass="9301">MTYLELGQAVRELRLQQKVSQQKMADHLAISRTTLNAFELGRSGDVGLRKVMKMLDYLGAEISLREKSPFPTFEELRDGRM</sequence>